<dbReference type="EMBL" id="CP003261">
    <property type="protein sequence ID" value="AGK96713.1"/>
    <property type="molecule type" value="Genomic_DNA"/>
</dbReference>
<evidence type="ECO:0000256" key="2">
    <source>
        <dbReference type="ARBA" id="ARBA00022448"/>
    </source>
</evidence>
<evidence type="ECO:0000313" key="4">
    <source>
        <dbReference type="EMBL" id="AGK96713.1"/>
    </source>
</evidence>
<dbReference type="HOGENOM" id="CLU_000604_1_2_9"/>
<keyword evidence="2" id="KW-0813">Transport</keyword>
<dbReference type="AlphaFoldDB" id="R4K2B3"/>
<evidence type="ECO:0000259" key="3">
    <source>
        <dbReference type="Pfam" id="PF00005"/>
    </source>
</evidence>
<proteinExistence type="inferred from homology"/>
<sequence length="145" mass="16561">MKKVLEVEGLTKLYKNGRGVKNISFKVYSGDVFGFLEPNGAGKTTVMKAITALNRFDSGKVQILENDLKKQFEEALKNVGSIIETADVYEYMSAYNNLKFVARFYKEINENEINSILDIVNLTKFKHEKVRKFSLGMKQACLYQI</sequence>
<dbReference type="Proteomes" id="UP000013523">
    <property type="component" value="Chromosome"/>
</dbReference>
<dbReference type="InterPro" id="IPR003439">
    <property type="entry name" value="ABC_transporter-like_ATP-bd"/>
</dbReference>
<gene>
    <name evidence="4" type="ORF">Clopa_1806</name>
</gene>
<keyword evidence="5" id="KW-1185">Reference proteome</keyword>
<evidence type="ECO:0000256" key="1">
    <source>
        <dbReference type="ARBA" id="ARBA00005417"/>
    </source>
</evidence>
<dbReference type="KEGG" id="cpas:Clopa_1806"/>
<dbReference type="STRING" id="86416.Clopa_1806"/>
<dbReference type="Pfam" id="PF00005">
    <property type="entry name" value="ABC_tran"/>
    <property type="match status" value="1"/>
</dbReference>
<evidence type="ECO:0000313" key="5">
    <source>
        <dbReference type="Proteomes" id="UP000013523"/>
    </source>
</evidence>
<name>R4K2B3_CLOPA</name>
<dbReference type="OrthoDB" id="9809205at2"/>
<feature type="domain" description="ABC transporter" evidence="3">
    <location>
        <begin position="20"/>
        <end position="140"/>
    </location>
</feature>
<accession>R4K2B3</accession>
<dbReference type="GO" id="GO:0016887">
    <property type="term" value="F:ATP hydrolysis activity"/>
    <property type="evidence" value="ECO:0007669"/>
    <property type="project" value="InterPro"/>
</dbReference>
<organism evidence="4 5">
    <name type="scientific">Clostridium pasteurianum BC1</name>
    <dbReference type="NCBI Taxonomy" id="86416"/>
    <lineage>
        <taxon>Bacteria</taxon>
        <taxon>Bacillati</taxon>
        <taxon>Bacillota</taxon>
        <taxon>Clostridia</taxon>
        <taxon>Eubacteriales</taxon>
        <taxon>Clostridiaceae</taxon>
        <taxon>Clostridium</taxon>
    </lineage>
</organism>
<reference evidence="4 5" key="1">
    <citation type="submission" date="2012-01" db="EMBL/GenBank/DDBJ databases">
        <title>Complete sequence of chromosome of Clostridium pasteurianum BC1.</title>
        <authorList>
            <consortium name="US DOE Joint Genome Institute"/>
            <person name="Lucas S."/>
            <person name="Han J."/>
            <person name="Lapidus A."/>
            <person name="Cheng J.-F."/>
            <person name="Goodwin L."/>
            <person name="Pitluck S."/>
            <person name="Peters L."/>
            <person name="Mikhailova N."/>
            <person name="Teshima H."/>
            <person name="Detter J.C."/>
            <person name="Han C."/>
            <person name="Tapia R."/>
            <person name="Land M."/>
            <person name="Hauser L."/>
            <person name="Kyrpides N."/>
            <person name="Ivanova N."/>
            <person name="Pagani I."/>
            <person name="Dunn J."/>
            <person name="Taghavi S."/>
            <person name="Francis A."/>
            <person name="van der Lelie D."/>
            <person name="Woyke T."/>
        </authorList>
    </citation>
    <scope>NUCLEOTIDE SEQUENCE [LARGE SCALE GENOMIC DNA]</scope>
    <source>
        <strain evidence="4 5">BC1</strain>
    </source>
</reference>
<dbReference type="eggNOG" id="COG1131">
    <property type="taxonomic scope" value="Bacteria"/>
</dbReference>
<dbReference type="SUPFAM" id="SSF52540">
    <property type="entry name" value="P-loop containing nucleoside triphosphate hydrolases"/>
    <property type="match status" value="1"/>
</dbReference>
<dbReference type="GO" id="GO:0005524">
    <property type="term" value="F:ATP binding"/>
    <property type="evidence" value="ECO:0007669"/>
    <property type="project" value="InterPro"/>
</dbReference>
<dbReference type="PATRIC" id="fig|86416.3.peg.1782"/>
<comment type="similarity">
    <text evidence="1">Belongs to the ABC transporter superfamily.</text>
</comment>
<protein>
    <submittedName>
        <fullName evidence="4">ABC-type multidrug transport system, ATPase component</fullName>
    </submittedName>
</protein>
<dbReference type="InterPro" id="IPR027417">
    <property type="entry name" value="P-loop_NTPase"/>
</dbReference>
<dbReference type="Gene3D" id="3.40.50.300">
    <property type="entry name" value="P-loop containing nucleotide triphosphate hydrolases"/>
    <property type="match status" value="1"/>
</dbReference>
<dbReference type="PANTHER" id="PTHR43335">
    <property type="entry name" value="ABC TRANSPORTER, ATP-BINDING PROTEIN"/>
    <property type="match status" value="1"/>
</dbReference>
<dbReference type="PANTHER" id="PTHR43335:SF4">
    <property type="entry name" value="ABC TRANSPORTER, ATP-BINDING PROTEIN"/>
    <property type="match status" value="1"/>
</dbReference>